<evidence type="ECO:0008006" key="2">
    <source>
        <dbReference type="Google" id="ProtNLM"/>
    </source>
</evidence>
<comment type="caution">
    <text evidence="1">The sequence shown here is derived from an EMBL/GenBank/DDBJ whole genome shotgun (WGS) entry which is preliminary data.</text>
</comment>
<gene>
    <name evidence="1" type="ORF">S01H4_16880</name>
</gene>
<name>X0ZB04_9ZZZZ</name>
<organism evidence="1">
    <name type="scientific">marine sediment metagenome</name>
    <dbReference type="NCBI Taxonomy" id="412755"/>
    <lineage>
        <taxon>unclassified sequences</taxon>
        <taxon>metagenomes</taxon>
        <taxon>ecological metagenomes</taxon>
    </lineage>
</organism>
<proteinExistence type="predicted"/>
<reference evidence="1" key="1">
    <citation type="journal article" date="2014" name="Front. Microbiol.">
        <title>High frequency of phylogenetically diverse reductive dehalogenase-homologous genes in deep subseafloor sedimentary metagenomes.</title>
        <authorList>
            <person name="Kawai M."/>
            <person name="Futagami T."/>
            <person name="Toyoda A."/>
            <person name="Takaki Y."/>
            <person name="Nishi S."/>
            <person name="Hori S."/>
            <person name="Arai W."/>
            <person name="Tsubouchi T."/>
            <person name="Morono Y."/>
            <person name="Uchiyama I."/>
            <person name="Ito T."/>
            <person name="Fujiyama A."/>
            <person name="Inagaki F."/>
            <person name="Takami H."/>
        </authorList>
    </citation>
    <scope>NUCLEOTIDE SEQUENCE</scope>
    <source>
        <strain evidence="1">Expedition CK06-06</strain>
    </source>
</reference>
<dbReference type="EMBL" id="BART01007417">
    <property type="protein sequence ID" value="GAG57583.1"/>
    <property type="molecule type" value="Genomic_DNA"/>
</dbReference>
<protein>
    <recommendedName>
        <fullName evidence="2">SpoVT-AbrB domain-containing protein</fullName>
    </recommendedName>
</protein>
<dbReference type="AlphaFoldDB" id="X0ZB04"/>
<sequence length="47" mass="5316">MKITFYATIIKKNSSLTIVIPHEIVGLLQLEARQNKKFIIESGKDGE</sequence>
<accession>X0ZB04</accession>
<evidence type="ECO:0000313" key="1">
    <source>
        <dbReference type="EMBL" id="GAG57583.1"/>
    </source>
</evidence>